<name>A0A388TL85_9BACT</name>
<organism evidence="8 9">
    <name type="scientific">Candidatus Termititenax dinenymphae</name>
    <dbReference type="NCBI Taxonomy" id="2218523"/>
    <lineage>
        <taxon>Bacteria</taxon>
        <taxon>Bacillati</taxon>
        <taxon>Candidatus Margulisiibacteriota</taxon>
        <taxon>Candidatus Termititenacia</taxon>
        <taxon>Candidatus Termititenacales</taxon>
        <taxon>Candidatus Termititenacaceae</taxon>
        <taxon>Candidatus Termititenax</taxon>
    </lineage>
</organism>
<comment type="similarity">
    <text evidence="1 5">Belongs to the MreC family.</text>
</comment>
<dbReference type="InterPro" id="IPR055342">
    <property type="entry name" value="MreC_beta-barrel_core"/>
</dbReference>
<evidence type="ECO:0000313" key="9">
    <source>
        <dbReference type="Proteomes" id="UP000282196"/>
    </source>
</evidence>
<dbReference type="EMBL" id="BGZP01000003">
    <property type="protein sequence ID" value="GBR77530.1"/>
    <property type="molecule type" value="Genomic_DNA"/>
</dbReference>
<accession>A0A388TL85</accession>
<reference evidence="8 9" key="1">
    <citation type="journal article" date="2019" name="ISME J.">
        <title>Genome analyses of uncultured TG2/ZB3 bacteria in 'Margulisbacteria' specifically attached to ectosymbiotic spirochetes of protists in the termite gut.</title>
        <authorList>
            <person name="Utami Y.D."/>
            <person name="Kuwahara H."/>
            <person name="Igai K."/>
            <person name="Murakami T."/>
            <person name="Sugaya K."/>
            <person name="Morikawa T."/>
            <person name="Nagura Y."/>
            <person name="Yuki M."/>
            <person name="Deevong P."/>
            <person name="Inoue T."/>
            <person name="Kihara K."/>
            <person name="Lo N."/>
            <person name="Yamada A."/>
            <person name="Ohkuma M."/>
            <person name="Hongoh Y."/>
        </authorList>
    </citation>
    <scope>NUCLEOTIDE SEQUENCE [LARGE SCALE GENOMIC DNA]</scope>
    <source>
        <strain evidence="8">RsDinE6-01</strain>
    </source>
</reference>
<proteinExistence type="inferred from homology"/>
<dbReference type="PANTHER" id="PTHR34138:SF1">
    <property type="entry name" value="CELL SHAPE-DETERMINING PROTEIN MREC"/>
    <property type="match status" value="1"/>
</dbReference>
<evidence type="ECO:0000256" key="3">
    <source>
        <dbReference type="ARBA" id="ARBA00022960"/>
    </source>
</evidence>
<keyword evidence="6" id="KW-0812">Transmembrane</keyword>
<dbReference type="NCBIfam" id="TIGR00219">
    <property type="entry name" value="mreC"/>
    <property type="match status" value="1"/>
</dbReference>
<evidence type="ECO:0000313" key="8">
    <source>
        <dbReference type="EMBL" id="GBR77530.1"/>
    </source>
</evidence>
<feature type="domain" description="Rod shape-determining protein MreC beta-barrel core" evidence="7">
    <location>
        <begin position="125"/>
        <end position="269"/>
    </location>
</feature>
<protein>
    <recommendedName>
        <fullName evidence="2 5">Cell shape-determining protein MreC</fullName>
    </recommendedName>
    <alternativeName>
        <fullName evidence="4 5">Cell shape protein MreC</fullName>
    </alternativeName>
</protein>
<evidence type="ECO:0000259" key="7">
    <source>
        <dbReference type="Pfam" id="PF04085"/>
    </source>
</evidence>
<dbReference type="PANTHER" id="PTHR34138">
    <property type="entry name" value="CELL SHAPE-DETERMINING PROTEIN MREC"/>
    <property type="match status" value="1"/>
</dbReference>
<feature type="transmembrane region" description="Helical" evidence="6">
    <location>
        <begin position="12"/>
        <end position="35"/>
    </location>
</feature>
<evidence type="ECO:0000256" key="4">
    <source>
        <dbReference type="ARBA" id="ARBA00032089"/>
    </source>
</evidence>
<keyword evidence="9" id="KW-1185">Reference proteome</keyword>
<comment type="caution">
    <text evidence="8">The sequence shown here is derived from an EMBL/GenBank/DDBJ whole genome shotgun (WGS) entry which is preliminary data.</text>
</comment>
<dbReference type="PIRSF" id="PIRSF038471">
    <property type="entry name" value="MreC"/>
    <property type="match status" value="1"/>
</dbReference>
<dbReference type="InterPro" id="IPR042175">
    <property type="entry name" value="Cell/Rod_MreC_2"/>
</dbReference>
<dbReference type="InterPro" id="IPR007221">
    <property type="entry name" value="MreC"/>
</dbReference>
<dbReference type="AlphaFoldDB" id="A0A388TL85"/>
<gene>
    <name evidence="8" type="primary">mreC</name>
    <name evidence="8" type="ORF">RDn1_189</name>
</gene>
<evidence type="ECO:0000256" key="6">
    <source>
        <dbReference type="SAM" id="Phobius"/>
    </source>
</evidence>
<dbReference type="GO" id="GO:0005886">
    <property type="term" value="C:plasma membrane"/>
    <property type="evidence" value="ECO:0007669"/>
    <property type="project" value="TreeGrafter"/>
</dbReference>
<dbReference type="Gene3D" id="2.40.10.340">
    <property type="entry name" value="Rod shape-determining protein MreC, domain 1"/>
    <property type="match status" value="1"/>
</dbReference>
<keyword evidence="6" id="KW-0472">Membrane</keyword>
<evidence type="ECO:0000256" key="2">
    <source>
        <dbReference type="ARBA" id="ARBA00013855"/>
    </source>
</evidence>
<keyword evidence="6" id="KW-1133">Transmembrane helix</keyword>
<comment type="function">
    <text evidence="5">Involved in formation and maintenance of cell shape.</text>
</comment>
<dbReference type="Proteomes" id="UP000282196">
    <property type="component" value="Unassembled WGS sequence"/>
</dbReference>
<dbReference type="Gene3D" id="2.40.10.350">
    <property type="entry name" value="Rod shape-determining protein MreC, domain 2"/>
    <property type="match status" value="1"/>
</dbReference>
<sequence length="271" mass="30272">MYNTLYIMRRGYFFLLKLLGTIVLAAVLLKAITFLPASKLSGSLADSVVFLQKTETNAEHWLGDFVETFRLVTLKRERNRQYEMLYKKQAAENALLQALTYDNNQLRDALRFQRNYAGSLIPAEIVGRSGDHWFRFVTADKGSRNGVRSAMIAVDTQGLVGYVAEAGQDSARVVLLTDPLVNISCVNERTGGIYVLTGKDSERLELKYATLHSDIREGDRLLTSGHSYRYKRGIPVGVVTGVDRGQSNLAKKVTVKPIADVSGLDIIFFVR</sequence>
<evidence type="ECO:0000256" key="5">
    <source>
        <dbReference type="PIRNR" id="PIRNR038471"/>
    </source>
</evidence>
<dbReference type="GO" id="GO:0008360">
    <property type="term" value="P:regulation of cell shape"/>
    <property type="evidence" value="ECO:0007669"/>
    <property type="project" value="UniProtKB-KW"/>
</dbReference>
<dbReference type="InterPro" id="IPR042177">
    <property type="entry name" value="Cell/Rod_1"/>
</dbReference>
<evidence type="ECO:0000256" key="1">
    <source>
        <dbReference type="ARBA" id="ARBA00009369"/>
    </source>
</evidence>
<keyword evidence="3 5" id="KW-0133">Cell shape</keyword>
<dbReference type="Pfam" id="PF04085">
    <property type="entry name" value="MreC"/>
    <property type="match status" value="1"/>
</dbReference>